<dbReference type="Proteomes" id="UP000772181">
    <property type="component" value="Unassembled WGS sequence"/>
</dbReference>
<keyword evidence="1" id="KW-0812">Transmembrane</keyword>
<feature type="transmembrane region" description="Helical" evidence="1">
    <location>
        <begin position="147"/>
        <end position="165"/>
    </location>
</feature>
<feature type="transmembrane region" description="Helical" evidence="1">
    <location>
        <begin position="31"/>
        <end position="48"/>
    </location>
</feature>
<protein>
    <submittedName>
        <fullName evidence="2">Uncharacterized protein</fullName>
    </submittedName>
</protein>
<evidence type="ECO:0000256" key="1">
    <source>
        <dbReference type="SAM" id="Phobius"/>
    </source>
</evidence>
<feature type="transmembrane region" description="Helical" evidence="1">
    <location>
        <begin position="398"/>
        <end position="416"/>
    </location>
</feature>
<feature type="transmembrane region" description="Helical" evidence="1">
    <location>
        <begin position="234"/>
        <end position="263"/>
    </location>
</feature>
<reference evidence="2" key="1">
    <citation type="submission" date="2020-07" db="EMBL/GenBank/DDBJ databases">
        <title>Huge and variable diversity of episymbiotic CPR bacteria and DPANN archaea in groundwater ecosystems.</title>
        <authorList>
            <person name="He C.Y."/>
            <person name="Keren R."/>
            <person name="Whittaker M."/>
            <person name="Farag I.F."/>
            <person name="Doudna J."/>
            <person name="Cate J.H.D."/>
            <person name="Banfield J.F."/>
        </authorList>
    </citation>
    <scope>NUCLEOTIDE SEQUENCE</scope>
    <source>
        <strain evidence="2">NC_groundwater_1482_Ag_S-0.65um_47_24</strain>
    </source>
</reference>
<name>A0A933GJG7_UNCTE</name>
<evidence type="ECO:0000313" key="3">
    <source>
        <dbReference type="Proteomes" id="UP000772181"/>
    </source>
</evidence>
<feature type="transmembrane region" description="Helical" evidence="1">
    <location>
        <begin position="270"/>
        <end position="288"/>
    </location>
</feature>
<evidence type="ECO:0000313" key="2">
    <source>
        <dbReference type="EMBL" id="MBI4594963.1"/>
    </source>
</evidence>
<dbReference type="AlphaFoldDB" id="A0A933GJG7"/>
<keyword evidence="1" id="KW-0472">Membrane</keyword>
<keyword evidence="1" id="KW-1133">Transmembrane helix</keyword>
<feature type="transmembrane region" description="Helical" evidence="1">
    <location>
        <begin position="114"/>
        <end position="135"/>
    </location>
</feature>
<comment type="caution">
    <text evidence="2">The sequence shown here is derived from an EMBL/GenBank/DDBJ whole genome shotgun (WGS) entry which is preliminary data.</text>
</comment>
<dbReference type="EMBL" id="JACQWF010000053">
    <property type="protein sequence ID" value="MBI4594963.1"/>
    <property type="molecule type" value="Genomic_DNA"/>
</dbReference>
<organism evidence="2 3">
    <name type="scientific">Tectimicrobiota bacterium</name>
    <dbReference type="NCBI Taxonomy" id="2528274"/>
    <lineage>
        <taxon>Bacteria</taxon>
        <taxon>Pseudomonadati</taxon>
        <taxon>Nitrospinota/Tectimicrobiota group</taxon>
        <taxon>Candidatus Tectimicrobiota</taxon>
    </lineage>
</organism>
<accession>A0A933GJG7</accession>
<sequence length="478" mass="53964">MVKKSLKKTIDAFLINIFFVKGPCENLERSLIPVFLSLLLLSVFWAYIPGVKLFFRNDDWELIGLLEPLVSSSSNNLRHLLQFLQGKQTEVIKHLHPVSLAISTLKYSVFGNNFTFHFILSLSFHLLNTILIYVLGLQLSTRKNAALLGAVLFGSSAFISDTLLWTGQFAFIFITTLTLVSICLHPALLRSRFTLLGNIGFYTVTAIAPLVFELGLITVLLALGLLLVKRPLKVFPLFLLTLFLIFPIITRVMLIGSVVTGVYFVGIPQLFYNIFISATKLLLGLFGTSYETKVTDTLYILNPDPYSGLTYVSFLLMVMSILCVWDFMKSGNSSRQLKANCLLFLFMSSLPFIMTSFSCDPSNPNPDLSHQMPRYFYLPAALVAIVLAQALGLKFQHLVLWLSMSVFLGLAGLFSIPRYVSILRPYTDDLKQSIVTFADTGRLTRRRYLGVRADAHRLDWSFNEKNIKAYLKMNYSKE</sequence>
<proteinExistence type="predicted"/>
<feature type="transmembrane region" description="Helical" evidence="1">
    <location>
        <begin position="171"/>
        <end position="189"/>
    </location>
</feature>
<feature type="transmembrane region" description="Helical" evidence="1">
    <location>
        <begin position="308"/>
        <end position="325"/>
    </location>
</feature>
<feature type="transmembrane region" description="Helical" evidence="1">
    <location>
        <begin position="201"/>
        <end position="228"/>
    </location>
</feature>
<gene>
    <name evidence="2" type="ORF">HY730_01125</name>
</gene>
<feature type="transmembrane region" description="Helical" evidence="1">
    <location>
        <begin position="374"/>
        <end position="391"/>
    </location>
</feature>
<feature type="transmembrane region" description="Helical" evidence="1">
    <location>
        <begin position="337"/>
        <end position="354"/>
    </location>
</feature>